<dbReference type="Proteomes" id="UP000076761">
    <property type="component" value="Unassembled WGS sequence"/>
</dbReference>
<feature type="domain" description="Kinetochore protein Sos7 coiled-coil" evidence="2">
    <location>
        <begin position="75"/>
        <end position="148"/>
    </location>
</feature>
<feature type="coiled-coil region" evidence="1">
    <location>
        <begin position="200"/>
        <end position="248"/>
    </location>
</feature>
<dbReference type="InterPro" id="IPR037475">
    <property type="entry name" value="Sos7"/>
</dbReference>
<dbReference type="InParanoid" id="A0A165RCK8"/>
<dbReference type="Pfam" id="PF20882">
    <property type="entry name" value="Sos7"/>
    <property type="match status" value="1"/>
</dbReference>
<keyword evidence="1" id="KW-0175">Coiled coil</keyword>
<dbReference type="PANTHER" id="PTHR37329:SF1">
    <property type="entry name" value="KINETOCHORE PROTEIN SOS7"/>
    <property type="match status" value="1"/>
</dbReference>
<dbReference type="PANTHER" id="PTHR37329">
    <property type="entry name" value="KINETOCHORE PROTEIN SOS7"/>
    <property type="match status" value="1"/>
</dbReference>
<dbReference type="GO" id="GO:0034501">
    <property type="term" value="P:protein localization to kinetochore"/>
    <property type="evidence" value="ECO:0007669"/>
    <property type="project" value="InterPro"/>
</dbReference>
<dbReference type="STRING" id="1314782.A0A165RCK8"/>
<dbReference type="AlphaFoldDB" id="A0A165RCK8"/>
<dbReference type="InterPro" id="IPR048781">
    <property type="entry name" value="Sos7_CC"/>
</dbReference>
<sequence length="354" mass="39497">MSTSTDSQRAAALEAARTLQTALQNARLHIREARSQFESKRFEEIADWPGLIEPGGAAIKDPAIIAGDVAAQRSYLNMLKFQYLEQNAKDKYVKTIVSDDPQPVTAADKEALRLDNERKKAVLKAAKVKLAEKYKDIRNLAPFVEEDYQKARAFTDEAASLAQKIVDARLALTRLRQAHPHPRMTVTSAQAQLDDQVMQMQASDAELQELGEKVAEVKDRVKESARELEQLKQKRAEVEKEVGVVRAEVEDERVVPLYEWFTASLAFMHSITGLVSQQSVSENEIRLTYNVDARAGDNRQVAVTLLFVPNTRQLADVHVEGMSEDELGDLVDSHIQANDAPGLIAAVLARARQR</sequence>
<dbReference type="GO" id="GO:0051315">
    <property type="term" value="P:attachment of mitotic spindle microtubules to kinetochore"/>
    <property type="evidence" value="ECO:0007669"/>
    <property type="project" value="TreeGrafter"/>
</dbReference>
<organism evidence="3 4">
    <name type="scientific">Neolentinus lepideus HHB14362 ss-1</name>
    <dbReference type="NCBI Taxonomy" id="1314782"/>
    <lineage>
        <taxon>Eukaryota</taxon>
        <taxon>Fungi</taxon>
        <taxon>Dikarya</taxon>
        <taxon>Basidiomycota</taxon>
        <taxon>Agaricomycotina</taxon>
        <taxon>Agaricomycetes</taxon>
        <taxon>Gloeophyllales</taxon>
        <taxon>Gloeophyllaceae</taxon>
        <taxon>Neolentinus</taxon>
    </lineage>
</organism>
<evidence type="ECO:0000313" key="3">
    <source>
        <dbReference type="EMBL" id="KZT23618.1"/>
    </source>
</evidence>
<dbReference type="EMBL" id="KV425583">
    <property type="protein sequence ID" value="KZT23618.1"/>
    <property type="molecule type" value="Genomic_DNA"/>
</dbReference>
<dbReference type="OrthoDB" id="18959at2759"/>
<gene>
    <name evidence="3" type="ORF">NEOLEDRAFT_1117549</name>
</gene>
<proteinExistence type="predicted"/>
<evidence type="ECO:0000313" key="4">
    <source>
        <dbReference type="Proteomes" id="UP000076761"/>
    </source>
</evidence>
<dbReference type="GO" id="GO:0000776">
    <property type="term" value="C:kinetochore"/>
    <property type="evidence" value="ECO:0007669"/>
    <property type="project" value="InterPro"/>
</dbReference>
<accession>A0A165RCK8</accession>
<keyword evidence="4" id="KW-1185">Reference proteome</keyword>
<protein>
    <recommendedName>
        <fullName evidence="2">Kinetochore protein Sos7 coiled-coil domain-containing protein</fullName>
    </recommendedName>
</protein>
<name>A0A165RCK8_9AGAM</name>
<reference evidence="3 4" key="1">
    <citation type="journal article" date="2016" name="Mol. Biol. Evol.">
        <title>Comparative Genomics of Early-Diverging Mushroom-Forming Fungi Provides Insights into the Origins of Lignocellulose Decay Capabilities.</title>
        <authorList>
            <person name="Nagy L.G."/>
            <person name="Riley R."/>
            <person name="Tritt A."/>
            <person name="Adam C."/>
            <person name="Daum C."/>
            <person name="Floudas D."/>
            <person name="Sun H."/>
            <person name="Yadav J.S."/>
            <person name="Pangilinan J."/>
            <person name="Larsson K.H."/>
            <person name="Matsuura K."/>
            <person name="Barry K."/>
            <person name="Labutti K."/>
            <person name="Kuo R."/>
            <person name="Ohm R.A."/>
            <person name="Bhattacharya S.S."/>
            <person name="Shirouzu T."/>
            <person name="Yoshinaga Y."/>
            <person name="Martin F.M."/>
            <person name="Grigoriev I.V."/>
            <person name="Hibbett D.S."/>
        </authorList>
    </citation>
    <scope>NUCLEOTIDE SEQUENCE [LARGE SCALE GENOMIC DNA]</scope>
    <source>
        <strain evidence="3 4">HHB14362 ss-1</strain>
    </source>
</reference>
<evidence type="ECO:0000259" key="2">
    <source>
        <dbReference type="Pfam" id="PF20882"/>
    </source>
</evidence>
<evidence type="ECO:0000256" key="1">
    <source>
        <dbReference type="SAM" id="Coils"/>
    </source>
</evidence>